<sequence>MIYLFVALFLIFSLLNLTRAKDLKIRPGIIKMDWISIALLWLIFIIFAMVVKADRTDTLLMVMVATLYVVSSRIGRGIADDGVILQAGNPIMTRKYKFDDLKQVNVSNDGDFAAFAIVVNNNAVDIQRYPMDKKDELVSLFKKQNVQIIYK</sequence>
<protein>
    <recommendedName>
        <fullName evidence="4">DUF5673 domain-containing protein</fullName>
    </recommendedName>
</protein>
<evidence type="ECO:0000313" key="3">
    <source>
        <dbReference type="Proteomes" id="UP001637993"/>
    </source>
</evidence>
<keyword evidence="1" id="KW-0812">Transmembrane</keyword>
<reference evidence="2 3" key="1">
    <citation type="journal article" date="2025" name="Anaerobe">
        <title>Description of Anaerococcus kampingiae sp. nov., Anaerococcus groningensis sp. nov., Anaerococcus martiniensis sp. nov., and Anaerococcus cruorum sp. nov., isolated from human clinical specimens.</title>
        <authorList>
            <person name="Boiten K.E."/>
            <person name="Meijer J."/>
            <person name="van Wezel E.M."/>
            <person name="Veloo A.C.M."/>
        </authorList>
    </citation>
    <scope>NUCLEOTIDE SEQUENCE [LARGE SCALE GENOMIC DNA]</scope>
    <source>
        <strain evidence="2 3">ENR1011</strain>
    </source>
</reference>
<dbReference type="EMBL" id="JBGMEG010000004">
    <property type="protein sequence ID" value="MFO3717420.1"/>
    <property type="molecule type" value="Genomic_DNA"/>
</dbReference>
<evidence type="ECO:0000313" key="2">
    <source>
        <dbReference type="EMBL" id="MFO3717420.1"/>
    </source>
</evidence>
<keyword evidence="1" id="KW-0472">Membrane</keyword>
<evidence type="ECO:0008006" key="4">
    <source>
        <dbReference type="Google" id="ProtNLM"/>
    </source>
</evidence>
<name>A0ABW9N0F0_9FIRM</name>
<evidence type="ECO:0000256" key="1">
    <source>
        <dbReference type="SAM" id="Phobius"/>
    </source>
</evidence>
<accession>A0ABW9N0F0</accession>
<proteinExistence type="predicted"/>
<comment type="caution">
    <text evidence="2">The sequence shown here is derived from an EMBL/GenBank/DDBJ whole genome shotgun (WGS) entry which is preliminary data.</text>
</comment>
<keyword evidence="3" id="KW-1185">Reference proteome</keyword>
<feature type="transmembrane region" description="Helical" evidence="1">
    <location>
        <begin position="30"/>
        <end position="51"/>
    </location>
</feature>
<keyword evidence="1" id="KW-1133">Transmembrane helix</keyword>
<organism evidence="2 3">
    <name type="scientific">Anaerococcus groningensis</name>
    <dbReference type="NCBI Taxonomy" id="3115616"/>
    <lineage>
        <taxon>Bacteria</taxon>
        <taxon>Bacillati</taxon>
        <taxon>Bacillota</taxon>
        <taxon>Tissierellia</taxon>
        <taxon>Tissierellales</taxon>
        <taxon>Peptoniphilaceae</taxon>
        <taxon>Anaerococcus</taxon>
    </lineage>
</organism>
<dbReference type="RefSeq" id="WP_410023994.1">
    <property type="nucleotide sequence ID" value="NZ_JBGMEG010000004.1"/>
</dbReference>
<dbReference type="Proteomes" id="UP001637993">
    <property type="component" value="Unassembled WGS sequence"/>
</dbReference>
<gene>
    <name evidence="2" type="ORF">AB9Q04_03505</name>
</gene>